<name>A0ABR4QUB4_9BORD</name>
<dbReference type="RefSeq" id="WP_029577886.1">
    <property type="nucleotide sequence ID" value="NZ_JHEM01000039.1"/>
</dbReference>
<dbReference type="PANTHER" id="PTHR42928">
    <property type="entry name" value="TRICARBOXYLATE-BINDING PROTEIN"/>
    <property type="match status" value="1"/>
</dbReference>
<feature type="signal peptide" evidence="2">
    <location>
        <begin position="1"/>
        <end position="28"/>
    </location>
</feature>
<evidence type="ECO:0000313" key="4">
    <source>
        <dbReference type="Proteomes" id="UP000025748"/>
    </source>
</evidence>
<sequence length="331" mass="35656">MNHHHRIRRRMIFALGIMAAWPGASVFAESTARAWPSRPLTIIVANPAGSATDTLARIAAEGLSAALKQAVIIDNKPGAQGIIGVQALKSRQGDDHTLIVSFSGLNSSNPWLFKERKYHYRDDFTHIVPLVRAPSLLLVNADSAWHSLAELLDAARKNPAGLAYAYGQATSQVMGGAFNRAGGFPELRGIPYRGQPQALADLMGGRVDFMFADLSVSQPFVASGKLRALGISTQARSSLMPQVPTLQEQGLPGYDLAAWVGLSGPSGMSPVVVERVNQVVSRYFASAPVRQRIGQLGFTPLEGSPTEFARFVDREYEQWGRAIAAAGIEPL</sequence>
<feature type="chain" id="PRO_5046779360" evidence="2">
    <location>
        <begin position="29"/>
        <end position="331"/>
    </location>
</feature>
<dbReference type="CDD" id="cd07012">
    <property type="entry name" value="PBP2_Bug_TTT"/>
    <property type="match status" value="1"/>
</dbReference>
<dbReference type="PANTHER" id="PTHR42928:SF5">
    <property type="entry name" value="BLR1237 PROTEIN"/>
    <property type="match status" value="1"/>
</dbReference>
<keyword evidence="3" id="KW-0675">Receptor</keyword>
<keyword evidence="2" id="KW-0732">Signal</keyword>
<dbReference type="InterPro" id="IPR005064">
    <property type="entry name" value="BUG"/>
</dbReference>
<evidence type="ECO:0000313" key="3">
    <source>
        <dbReference type="EMBL" id="KCB21079.1"/>
    </source>
</evidence>
<reference evidence="3 4" key="1">
    <citation type="submission" date="2014-03" db="EMBL/GenBank/DDBJ databases">
        <title>Genome sequence of Bordetella hinzii.</title>
        <authorList>
            <person name="Register K."/>
            <person name="Harvill E."/>
            <person name="Goodfield L.L."/>
            <person name="Ivanov Y.V."/>
            <person name="Meyer J.A."/>
            <person name="Muse S.J."/>
            <person name="Jacobs N."/>
            <person name="Bendor L."/>
            <person name="Smallridge W.E."/>
            <person name="Brinkac L.M."/>
            <person name="Sanka R."/>
            <person name="Kim M."/>
            <person name="Losada L."/>
        </authorList>
    </citation>
    <scope>NUCLEOTIDE SEQUENCE [LARGE SCALE GENOMIC DNA]</scope>
    <source>
        <strain evidence="3 4">OH87 BAL007II</strain>
    </source>
</reference>
<dbReference type="SUPFAM" id="SSF53850">
    <property type="entry name" value="Periplasmic binding protein-like II"/>
    <property type="match status" value="1"/>
</dbReference>
<dbReference type="Proteomes" id="UP000025748">
    <property type="component" value="Unassembled WGS sequence"/>
</dbReference>
<dbReference type="Gene3D" id="3.40.190.150">
    <property type="entry name" value="Bordetella uptake gene, domain 1"/>
    <property type="match status" value="1"/>
</dbReference>
<protein>
    <submittedName>
        <fullName evidence="3">Tripartite tricarboxylate transporter family receptor</fullName>
    </submittedName>
</protein>
<gene>
    <name evidence="3" type="ORF">L544_4670</name>
</gene>
<accession>A0ABR4QUB4</accession>
<evidence type="ECO:0000256" key="1">
    <source>
        <dbReference type="ARBA" id="ARBA00006987"/>
    </source>
</evidence>
<dbReference type="Gene3D" id="3.40.190.10">
    <property type="entry name" value="Periplasmic binding protein-like II"/>
    <property type="match status" value="1"/>
</dbReference>
<dbReference type="PIRSF" id="PIRSF017082">
    <property type="entry name" value="YflP"/>
    <property type="match status" value="1"/>
</dbReference>
<dbReference type="EMBL" id="JHEM01000039">
    <property type="protein sequence ID" value="KCB21079.1"/>
    <property type="molecule type" value="Genomic_DNA"/>
</dbReference>
<dbReference type="Pfam" id="PF03401">
    <property type="entry name" value="TctC"/>
    <property type="match status" value="1"/>
</dbReference>
<dbReference type="GeneID" id="92996075"/>
<comment type="similarity">
    <text evidence="1">Belongs to the UPF0065 (bug) family.</text>
</comment>
<evidence type="ECO:0000256" key="2">
    <source>
        <dbReference type="SAM" id="SignalP"/>
    </source>
</evidence>
<keyword evidence="4" id="KW-1185">Reference proteome</keyword>
<organism evidence="3 4">
    <name type="scientific">Bordetella hinzii OH87 BAL007II</name>
    <dbReference type="NCBI Taxonomy" id="1331262"/>
    <lineage>
        <taxon>Bacteria</taxon>
        <taxon>Pseudomonadati</taxon>
        <taxon>Pseudomonadota</taxon>
        <taxon>Betaproteobacteria</taxon>
        <taxon>Burkholderiales</taxon>
        <taxon>Alcaligenaceae</taxon>
        <taxon>Bordetella</taxon>
    </lineage>
</organism>
<dbReference type="InterPro" id="IPR042100">
    <property type="entry name" value="Bug_dom1"/>
</dbReference>
<proteinExistence type="inferred from homology"/>
<comment type="caution">
    <text evidence="3">The sequence shown here is derived from an EMBL/GenBank/DDBJ whole genome shotgun (WGS) entry which is preliminary data.</text>
</comment>